<evidence type="ECO:0000256" key="1">
    <source>
        <dbReference type="ARBA" id="ARBA00013139"/>
    </source>
</evidence>
<dbReference type="GO" id="GO:0009396">
    <property type="term" value="P:folic acid-containing compound biosynthetic process"/>
    <property type="evidence" value="ECO:0007669"/>
    <property type="project" value="InterPro"/>
</dbReference>
<dbReference type="Pfam" id="PF00425">
    <property type="entry name" value="Chorismate_bind"/>
    <property type="match status" value="1"/>
</dbReference>
<proteinExistence type="predicted"/>
<dbReference type="AlphaFoldDB" id="A0A285NF87"/>
<dbReference type="GO" id="GO:0046820">
    <property type="term" value="F:4-amino-4-deoxychorismate synthase activity"/>
    <property type="evidence" value="ECO:0007669"/>
    <property type="project" value="UniProtKB-EC"/>
</dbReference>
<evidence type="ECO:0000259" key="4">
    <source>
        <dbReference type="Pfam" id="PF00425"/>
    </source>
</evidence>
<accession>A0A285NF87</accession>
<dbReference type="InterPro" id="IPR019999">
    <property type="entry name" value="Anth_synth_I-like"/>
</dbReference>
<sequence length="509" mass="56178">MSNILAIQGESIVLPLQNAASTFPLFKRIAHLPYACFLDSAVPSPTLGRYSYMSADPFGVFKVQDKKTLWQNKALNGPPLASLQQLLAAFSHPGRPNLPPFQGGAMGYMSYEAGRLFEKLPETRQEDNRLPDIQLPFYDCVIAIDHFADGPGQPQRDQAWLISTGILASGHFCPRVARERLEYFKALLEQPEPDLPNAPILSTWQASKSRLAFEASILRTKDYILDGDIFQANITQQFSRAWNMDLNETPLALYNNLRQMNAAPFAGYFHAGDHVIASSSPERFLVLDEDGKVEARPIKGTAPRDLKDRRQDTLNAKALENSEKDRAENVMITDLLRNDLSRICQPGSIKVPDLCKLESYARVHHLVSTVTGKMKNGLGATALLGATFPGGSITGAPKIRAMEIITELEDLPRNIYCGSMGYISFGGAMDTNIAIRTLTIRPDEIVFNVGGGITALSDPDAEYEECLHKANAIFKACGTNLETERPNLERGPQYTQTQMAEHSEEGTSS</sequence>
<keyword evidence="2" id="KW-0808">Transferase</keyword>
<protein>
    <recommendedName>
        <fullName evidence="1">aminodeoxychorismate synthase</fullName>
        <ecNumber evidence="1">2.6.1.85</ecNumber>
    </recommendedName>
</protein>
<evidence type="ECO:0000259" key="5">
    <source>
        <dbReference type="Pfam" id="PF04715"/>
    </source>
</evidence>
<dbReference type="Gene3D" id="3.60.120.10">
    <property type="entry name" value="Anthranilate synthase"/>
    <property type="match status" value="1"/>
</dbReference>
<feature type="domain" description="Anthranilate synthase component I N-terminal" evidence="5">
    <location>
        <begin position="25"/>
        <end position="148"/>
    </location>
</feature>
<dbReference type="EMBL" id="OBEL01000001">
    <property type="protein sequence ID" value="SNZ08119.1"/>
    <property type="molecule type" value="Genomic_DNA"/>
</dbReference>
<dbReference type="SUPFAM" id="SSF56322">
    <property type="entry name" value="ADC synthase"/>
    <property type="match status" value="1"/>
</dbReference>
<dbReference type="PANTHER" id="PTHR11236">
    <property type="entry name" value="AMINOBENZOATE/ANTHRANILATE SYNTHASE"/>
    <property type="match status" value="1"/>
</dbReference>
<evidence type="ECO:0000313" key="7">
    <source>
        <dbReference type="Proteomes" id="UP000219439"/>
    </source>
</evidence>
<evidence type="ECO:0000313" key="6">
    <source>
        <dbReference type="EMBL" id="SNZ08119.1"/>
    </source>
</evidence>
<dbReference type="PANTHER" id="PTHR11236:SF50">
    <property type="entry name" value="AMINODEOXYCHORISMATE SYNTHASE COMPONENT 1"/>
    <property type="match status" value="1"/>
</dbReference>
<dbReference type="InterPro" id="IPR005802">
    <property type="entry name" value="ADC_synth_comp_1"/>
</dbReference>
<dbReference type="RefSeq" id="WP_097152630.1">
    <property type="nucleotide sequence ID" value="NZ_OBEL01000001.1"/>
</dbReference>
<evidence type="ECO:0000256" key="3">
    <source>
        <dbReference type="SAM" id="MobiDB-lite"/>
    </source>
</evidence>
<dbReference type="InterPro" id="IPR005801">
    <property type="entry name" value="ADC_synthase"/>
</dbReference>
<dbReference type="InterPro" id="IPR006805">
    <property type="entry name" value="Anth_synth_I_N"/>
</dbReference>
<dbReference type="NCBIfam" id="TIGR00553">
    <property type="entry name" value="pabB"/>
    <property type="match status" value="1"/>
</dbReference>
<dbReference type="OrthoDB" id="9803598at2"/>
<feature type="domain" description="Chorismate-utilising enzyme C-terminal" evidence="4">
    <location>
        <begin position="212"/>
        <end position="469"/>
    </location>
</feature>
<dbReference type="Proteomes" id="UP000219439">
    <property type="component" value="Unassembled WGS sequence"/>
</dbReference>
<dbReference type="EC" id="2.6.1.85" evidence="1"/>
<keyword evidence="7" id="KW-1185">Reference proteome</keyword>
<dbReference type="PRINTS" id="PR00095">
    <property type="entry name" value="ANTSNTHASEI"/>
</dbReference>
<dbReference type="GO" id="GO:0000162">
    <property type="term" value="P:L-tryptophan biosynthetic process"/>
    <property type="evidence" value="ECO:0007669"/>
    <property type="project" value="TreeGrafter"/>
</dbReference>
<feature type="region of interest" description="Disordered" evidence="3">
    <location>
        <begin position="484"/>
        <end position="509"/>
    </location>
</feature>
<evidence type="ECO:0000256" key="2">
    <source>
        <dbReference type="ARBA" id="ARBA00022679"/>
    </source>
</evidence>
<organism evidence="6 7">
    <name type="scientific">Cohaesibacter gelatinilyticus</name>
    <dbReference type="NCBI Taxonomy" id="372072"/>
    <lineage>
        <taxon>Bacteria</taxon>
        <taxon>Pseudomonadati</taxon>
        <taxon>Pseudomonadota</taxon>
        <taxon>Alphaproteobacteria</taxon>
        <taxon>Hyphomicrobiales</taxon>
        <taxon>Cohaesibacteraceae</taxon>
    </lineage>
</organism>
<dbReference type="InterPro" id="IPR015890">
    <property type="entry name" value="Chorismate_C"/>
</dbReference>
<gene>
    <name evidence="6" type="ORF">SAMN06265368_1463</name>
</gene>
<dbReference type="Pfam" id="PF04715">
    <property type="entry name" value="Anth_synt_I_N"/>
    <property type="match status" value="1"/>
</dbReference>
<reference evidence="6 7" key="1">
    <citation type="submission" date="2017-09" db="EMBL/GenBank/DDBJ databases">
        <authorList>
            <person name="Ehlers B."/>
            <person name="Leendertz F.H."/>
        </authorList>
    </citation>
    <scope>NUCLEOTIDE SEQUENCE [LARGE SCALE GENOMIC DNA]</scope>
    <source>
        <strain evidence="6 7">DSM 18289</strain>
    </source>
</reference>
<name>A0A285NF87_9HYPH</name>